<organism evidence="2">
    <name type="scientific">freshwater metagenome</name>
    <dbReference type="NCBI Taxonomy" id="449393"/>
    <lineage>
        <taxon>unclassified sequences</taxon>
        <taxon>metagenomes</taxon>
        <taxon>ecological metagenomes</taxon>
    </lineage>
</organism>
<evidence type="ECO:0000313" key="2">
    <source>
        <dbReference type="EMBL" id="CAB4838707.1"/>
    </source>
</evidence>
<evidence type="ECO:0000256" key="1">
    <source>
        <dbReference type="SAM" id="MobiDB-lite"/>
    </source>
</evidence>
<reference evidence="2" key="1">
    <citation type="submission" date="2020-05" db="EMBL/GenBank/DDBJ databases">
        <authorList>
            <person name="Chiriac C."/>
            <person name="Salcher M."/>
            <person name="Ghai R."/>
            <person name="Kavagutti S V."/>
        </authorList>
    </citation>
    <scope>NUCLEOTIDE SEQUENCE</scope>
</reference>
<feature type="region of interest" description="Disordered" evidence="1">
    <location>
        <begin position="16"/>
        <end position="44"/>
    </location>
</feature>
<sequence length="87" mass="8986">MSGYFAAIHGATYIPINPTLPFSPASKTAPRSTHSDQRPPPQSSIITSIVPASIASYVVGPSSRVVCVIVQPNSFLAISATTCADAV</sequence>
<dbReference type="EMBL" id="CAFARE010000029">
    <property type="protein sequence ID" value="CAB4838707.1"/>
    <property type="molecule type" value="Genomic_DNA"/>
</dbReference>
<dbReference type="AlphaFoldDB" id="A0A6J7B0N7"/>
<gene>
    <name evidence="2" type="ORF">UFOPK3232_00842</name>
</gene>
<name>A0A6J7B0N7_9ZZZZ</name>
<proteinExistence type="predicted"/>
<protein>
    <submittedName>
        <fullName evidence="2">Unannotated protein</fullName>
    </submittedName>
</protein>
<accession>A0A6J7B0N7</accession>